<dbReference type="HOGENOM" id="CLU_2628765_0_0_1"/>
<dbReference type="InParanoid" id="A0A0D0CWU8"/>
<gene>
    <name evidence="1" type="ORF">PAXRUDRAFT_16020</name>
</gene>
<dbReference type="EMBL" id="KN826125">
    <property type="protein sequence ID" value="KIK80013.1"/>
    <property type="molecule type" value="Genomic_DNA"/>
</dbReference>
<organism evidence="1 2">
    <name type="scientific">Paxillus rubicundulus Ve08.2h10</name>
    <dbReference type="NCBI Taxonomy" id="930991"/>
    <lineage>
        <taxon>Eukaryota</taxon>
        <taxon>Fungi</taxon>
        <taxon>Dikarya</taxon>
        <taxon>Basidiomycota</taxon>
        <taxon>Agaricomycotina</taxon>
        <taxon>Agaricomycetes</taxon>
        <taxon>Agaricomycetidae</taxon>
        <taxon>Boletales</taxon>
        <taxon>Paxilineae</taxon>
        <taxon>Paxillaceae</taxon>
        <taxon>Paxillus</taxon>
    </lineage>
</organism>
<dbReference type="Proteomes" id="UP000054538">
    <property type="component" value="Unassembled WGS sequence"/>
</dbReference>
<evidence type="ECO:0000313" key="1">
    <source>
        <dbReference type="EMBL" id="KIK80013.1"/>
    </source>
</evidence>
<reference evidence="2" key="2">
    <citation type="submission" date="2015-01" db="EMBL/GenBank/DDBJ databases">
        <title>Evolutionary Origins and Diversification of the Mycorrhizal Mutualists.</title>
        <authorList>
            <consortium name="DOE Joint Genome Institute"/>
            <consortium name="Mycorrhizal Genomics Consortium"/>
            <person name="Kohler A."/>
            <person name="Kuo A."/>
            <person name="Nagy L.G."/>
            <person name="Floudas D."/>
            <person name="Copeland A."/>
            <person name="Barry K.W."/>
            <person name="Cichocki N."/>
            <person name="Veneault-Fourrey C."/>
            <person name="LaButti K."/>
            <person name="Lindquist E.A."/>
            <person name="Lipzen A."/>
            <person name="Lundell T."/>
            <person name="Morin E."/>
            <person name="Murat C."/>
            <person name="Riley R."/>
            <person name="Ohm R."/>
            <person name="Sun H."/>
            <person name="Tunlid A."/>
            <person name="Henrissat B."/>
            <person name="Grigoriev I.V."/>
            <person name="Hibbett D.S."/>
            <person name="Martin F."/>
        </authorList>
    </citation>
    <scope>NUCLEOTIDE SEQUENCE [LARGE SCALE GENOMIC DNA]</scope>
    <source>
        <strain evidence="2">Ve08.2h10</strain>
    </source>
</reference>
<protein>
    <submittedName>
        <fullName evidence="1">Uncharacterized protein</fullName>
    </submittedName>
</protein>
<reference evidence="1 2" key="1">
    <citation type="submission" date="2014-04" db="EMBL/GenBank/DDBJ databases">
        <authorList>
            <consortium name="DOE Joint Genome Institute"/>
            <person name="Kuo A."/>
            <person name="Kohler A."/>
            <person name="Jargeat P."/>
            <person name="Nagy L.G."/>
            <person name="Floudas D."/>
            <person name="Copeland A."/>
            <person name="Barry K.W."/>
            <person name="Cichocki N."/>
            <person name="Veneault-Fourrey C."/>
            <person name="LaButti K."/>
            <person name="Lindquist E.A."/>
            <person name="Lipzen A."/>
            <person name="Lundell T."/>
            <person name="Morin E."/>
            <person name="Murat C."/>
            <person name="Sun H."/>
            <person name="Tunlid A."/>
            <person name="Henrissat B."/>
            <person name="Grigoriev I.V."/>
            <person name="Hibbett D.S."/>
            <person name="Martin F."/>
            <person name="Nordberg H.P."/>
            <person name="Cantor M.N."/>
            <person name="Hua S.X."/>
        </authorList>
    </citation>
    <scope>NUCLEOTIDE SEQUENCE [LARGE SCALE GENOMIC DNA]</scope>
    <source>
        <strain evidence="1 2">Ve08.2h10</strain>
    </source>
</reference>
<dbReference type="OrthoDB" id="2693052at2759"/>
<proteinExistence type="predicted"/>
<accession>A0A0D0CWU8</accession>
<keyword evidence="2" id="KW-1185">Reference proteome</keyword>
<name>A0A0D0CWU8_9AGAM</name>
<dbReference type="AlphaFoldDB" id="A0A0D0CWU8"/>
<sequence length="73" mass="8197">MHVGAVKNGRNFCANHWLQAFKGKGAKASGTRCQFDMYYKSLLKALQDLYNKEADELVANGTWGKATIEKPLY</sequence>
<evidence type="ECO:0000313" key="2">
    <source>
        <dbReference type="Proteomes" id="UP000054538"/>
    </source>
</evidence>